<dbReference type="PROSITE" id="PS00178">
    <property type="entry name" value="AA_TRNA_LIGASE_I"/>
    <property type="match status" value="1"/>
</dbReference>
<dbReference type="SUPFAM" id="SSF52374">
    <property type="entry name" value="Nucleotidylyl transferase"/>
    <property type="match status" value="2"/>
</dbReference>
<keyword evidence="4 9" id="KW-0547">Nucleotide-binding</keyword>
<accession>A0AA88WPE6</accession>
<evidence type="ECO:0000256" key="1">
    <source>
        <dbReference type="ARBA" id="ARBA00005594"/>
    </source>
</evidence>
<dbReference type="InterPro" id="IPR050203">
    <property type="entry name" value="Trp-tRNA_synthetase"/>
</dbReference>
<evidence type="ECO:0000256" key="7">
    <source>
        <dbReference type="ARBA" id="ARBA00023146"/>
    </source>
</evidence>
<dbReference type="PANTHER" id="PTHR43766">
    <property type="entry name" value="TRYPTOPHAN--TRNA LIGASE, MITOCHONDRIAL"/>
    <property type="match status" value="1"/>
</dbReference>
<dbReference type="InterPro" id="IPR014729">
    <property type="entry name" value="Rossmann-like_a/b/a_fold"/>
</dbReference>
<proteinExistence type="inferred from homology"/>
<dbReference type="InterPro" id="IPR002305">
    <property type="entry name" value="aa-tRNA-synth_Ic"/>
</dbReference>
<dbReference type="InterPro" id="IPR002306">
    <property type="entry name" value="Trp-tRNA-ligase"/>
</dbReference>
<dbReference type="InterPro" id="IPR001412">
    <property type="entry name" value="aa-tRNA-synth_I_CS"/>
</dbReference>
<comment type="caution">
    <text evidence="10">The sequence shown here is derived from an EMBL/GenBank/DDBJ whole genome shotgun (WGS) entry which is preliminary data.</text>
</comment>
<keyword evidence="6 9" id="KW-0648">Protein biosynthesis</keyword>
<protein>
    <recommendedName>
        <fullName evidence="2">tryptophan--tRNA ligase</fullName>
        <ecNumber evidence="2">6.1.1.2</ecNumber>
    </recommendedName>
    <alternativeName>
        <fullName evidence="8">Tryptophanyl-tRNA synthetase</fullName>
    </alternativeName>
</protein>
<evidence type="ECO:0000256" key="9">
    <source>
        <dbReference type="RuleBase" id="RU363036"/>
    </source>
</evidence>
<evidence type="ECO:0000313" key="10">
    <source>
        <dbReference type="EMBL" id="KAK3030199.1"/>
    </source>
</evidence>
<dbReference type="EMBL" id="JAVXUP010000348">
    <property type="protein sequence ID" value="KAK3030199.1"/>
    <property type="molecule type" value="Genomic_DNA"/>
</dbReference>
<keyword evidence="11" id="KW-1185">Reference proteome</keyword>
<dbReference type="GO" id="GO:0009791">
    <property type="term" value="P:post-embryonic development"/>
    <property type="evidence" value="ECO:0007669"/>
    <property type="project" value="UniProtKB-ARBA"/>
</dbReference>
<evidence type="ECO:0000256" key="2">
    <source>
        <dbReference type="ARBA" id="ARBA00013161"/>
    </source>
</evidence>
<evidence type="ECO:0000256" key="3">
    <source>
        <dbReference type="ARBA" id="ARBA00022598"/>
    </source>
</evidence>
<name>A0AA88WPE6_9ASTE</name>
<dbReference type="GO" id="GO:0009507">
    <property type="term" value="C:chloroplast"/>
    <property type="evidence" value="ECO:0007669"/>
    <property type="project" value="TreeGrafter"/>
</dbReference>
<comment type="similarity">
    <text evidence="1 9">Belongs to the class-I aminoacyl-tRNA synthetase family.</text>
</comment>
<dbReference type="Proteomes" id="UP001188597">
    <property type="component" value="Unassembled WGS sequence"/>
</dbReference>
<keyword evidence="5 9" id="KW-0067">ATP-binding</keyword>
<dbReference type="CDD" id="cd00806">
    <property type="entry name" value="TrpRS_core"/>
    <property type="match status" value="1"/>
</dbReference>
<gene>
    <name evidence="10" type="ORF">RJ639_038709</name>
</gene>
<dbReference type="GO" id="GO:0048608">
    <property type="term" value="P:reproductive structure development"/>
    <property type="evidence" value="ECO:0007669"/>
    <property type="project" value="UniProtKB-ARBA"/>
</dbReference>
<evidence type="ECO:0000256" key="6">
    <source>
        <dbReference type="ARBA" id="ARBA00022917"/>
    </source>
</evidence>
<dbReference type="NCBIfam" id="TIGR00233">
    <property type="entry name" value="trpS"/>
    <property type="match status" value="1"/>
</dbReference>
<keyword evidence="3 9" id="KW-0436">Ligase</keyword>
<sequence>MMWACKVNMNSSKPEPGPSGRQFDRKRIVSGVQPTGSIHLGNYLGAIKNWISLQEEFLRLGSRLSVGFDGQVEFLFAGASTEVGRQIQEDSYDTLFFIVDLHAITLPYDTQQLSRATRDTAALYLACGVDISKASVFVQSHVRAHVELMWLLSSATPIGWLNKMIQFKEKSRKAGDENVGVALLTYPVLMASDILLYQSDFVPVGEDQKQHLELTRELAERVNRLYGGRKWKKLGGRGGAIFKMSKSAPSDQSRINLLDSKDVSSHNLLFTMFCIDCNEGGELTELTGDGFLEVVIANKIKRCKTDSFPSLEFDNPDRPECNNLLAIYQLITGRTKEEVALECQDMNWGTFKIVITDALIDHLTPIQVRYGEIMSDTTYLDEVLAKGARKASDIADVTINNLYQAMGFLRR</sequence>
<dbReference type="PANTHER" id="PTHR43766:SF1">
    <property type="entry name" value="TRYPTOPHAN--TRNA LIGASE, MITOCHONDRIAL"/>
    <property type="match status" value="1"/>
</dbReference>
<dbReference type="Pfam" id="PF00579">
    <property type="entry name" value="tRNA-synt_1b"/>
    <property type="match status" value="2"/>
</dbReference>
<keyword evidence="7 9" id="KW-0030">Aminoacyl-tRNA synthetase</keyword>
<dbReference type="GO" id="GO:0005524">
    <property type="term" value="F:ATP binding"/>
    <property type="evidence" value="ECO:0007669"/>
    <property type="project" value="UniProtKB-KW"/>
</dbReference>
<organism evidence="10 11">
    <name type="scientific">Escallonia herrerae</name>
    <dbReference type="NCBI Taxonomy" id="1293975"/>
    <lineage>
        <taxon>Eukaryota</taxon>
        <taxon>Viridiplantae</taxon>
        <taxon>Streptophyta</taxon>
        <taxon>Embryophyta</taxon>
        <taxon>Tracheophyta</taxon>
        <taxon>Spermatophyta</taxon>
        <taxon>Magnoliopsida</taxon>
        <taxon>eudicotyledons</taxon>
        <taxon>Gunneridae</taxon>
        <taxon>Pentapetalae</taxon>
        <taxon>asterids</taxon>
        <taxon>campanulids</taxon>
        <taxon>Escalloniales</taxon>
        <taxon>Escalloniaceae</taxon>
        <taxon>Escallonia</taxon>
    </lineage>
</organism>
<dbReference type="GO" id="GO:0006436">
    <property type="term" value="P:tryptophanyl-tRNA aminoacylation"/>
    <property type="evidence" value="ECO:0007669"/>
    <property type="project" value="InterPro"/>
</dbReference>
<dbReference type="AlphaFoldDB" id="A0AA88WPE6"/>
<dbReference type="Gene3D" id="3.40.50.620">
    <property type="entry name" value="HUPs"/>
    <property type="match status" value="1"/>
</dbReference>
<dbReference type="Gene3D" id="1.10.240.10">
    <property type="entry name" value="Tyrosyl-Transfer RNA Synthetase"/>
    <property type="match status" value="1"/>
</dbReference>
<reference evidence="10" key="1">
    <citation type="submission" date="2022-12" db="EMBL/GenBank/DDBJ databases">
        <title>Draft genome assemblies for two species of Escallonia (Escalloniales).</title>
        <authorList>
            <person name="Chanderbali A."/>
            <person name="Dervinis C."/>
            <person name="Anghel I."/>
            <person name="Soltis D."/>
            <person name="Soltis P."/>
            <person name="Zapata F."/>
        </authorList>
    </citation>
    <scope>NUCLEOTIDE SEQUENCE</scope>
    <source>
        <strain evidence="10">UCBG64.0493</strain>
        <tissue evidence="10">Leaf</tissue>
    </source>
</reference>
<evidence type="ECO:0000256" key="8">
    <source>
        <dbReference type="ARBA" id="ARBA00030268"/>
    </source>
</evidence>
<evidence type="ECO:0000256" key="4">
    <source>
        <dbReference type="ARBA" id="ARBA00022741"/>
    </source>
</evidence>
<evidence type="ECO:0000313" key="11">
    <source>
        <dbReference type="Proteomes" id="UP001188597"/>
    </source>
</evidence>
<dbReference type="EC" id="6.1.1.2" evidence="2"/>
<evidence type="ECO:0000256" key="5">
    <source>
        <dbReference type="ARBA" id="ARBA00022840"/>
    </source>
</evidence>
<dbReference type="GO" id="GO:0005739">
    <property type="term" value="C:mitochondrion"/>
    <property type="evidence" value="ECO:0007669"/>
    <property type="project" value="TreeGrafter"/>
</dbReference>
<dbReference type="GO" id="GO:0004830">
    <property type="term" value="F:tryptophan-tRNA ligase activity"/>
    <property type="evidence" value="ECO:0007669"/>
    <property type="project" value="UniProtKB-EC"/>
</dbReference>
<dbReference type="PRINTS" id="PR01039">
    <property type="entry name" value="TRNASYNTHTRP"/>
</dbReference>